<evidence type="ECO:0000313" key="3">
    <source>
        <dbReference type="Proteomes" id="UP000423525"/>
    </source>
</evidence>
<proteinExistence type="predicted"/>
<keyword evidence="1" id="KW-0812">Transmembrane</keyword>
<feature type="transmembrane region" description="Helical" evidence="1">
    <location>
        <begin position="14"/>
        <end position="33"/>
    </location>
</feature>
<dbReference type="AlphaFoldDB" id="A0A6I8M9G9"/>
<dbReference type="RefSeq" id="WP_155871256.1">
    <property type="nucleotide sequence ID" value="NZ_CP168248.1"/>
</dbReference>
<dbReference type="InterPro" id="IPR020109">
    <property type="entry name" value="Holin_r1t"/>
</dbReference>
<reference evidence="2 3" key="1">
    <citation type="submission" date="2019-11" db="EMBL/GenBank/DDBJ databases">
        <authorList>
            <person name="Brisse S."/>
        </authorList>
    </citation>
    <scope>NUCLEOTIDE SEQUENCE [LARGE SCALE GENOMIC DNA]</scope>
    <source>
        <strain evidence="2">FRC0190</strain>
    </source>
</reference>
<dbReference type="Pfam" id="PF16945">
    <property type="entry name" value="Phage_r1t_holin"/>
    <property type="match status" value="1"/>
</dbReference>
<evidence type="ECO:0000313" key="2">
    <source>
        <dbReference type="EMBL" id="VZH84195.1"/>
    </source>
</evidence>
<accession>A0A6I8M9G9</accession>
<dbReference type="KEGG" id="crf:FRC0190_00231"/>
<gene>
    <name evidence="2" type="ORF">FRC0190_00231</name>
</gene>
<organism evidence="2 3">
    <name type="scientific">Corynebacterium rouxii</name>
    <dbReference type="NCBI Taxonomy" id="2719119"/>
    <lineage>
        <taxon>Bacteria</taxon>
        <taxon>Bacillati</taxon>
        <taxon>Actinomycetota</taxon>
        <taxon>Actinomycetes</taxon>
        <taxon>Mycobacteriales</taxon>
        <taxon>Corynebacteriaceae</taxon>
        <taxon>Corynebacterium</taxon>
    </lineage>
</organism>
<dbReference type="Proteomes" id="UP000423525">
    <property type="component" value="Chromosome"/>
</dbReference>
<evidence type="ECO:0000256" key="1">
    <source>
        <dbReference type="SAM" id="Phobius"/>
    </source>
</evidence>
<name>A0A6I8M9G9_9CORY</name>
<keyword evidence="1" id="KW-0472">Membrane</keyword>
<dbReference type="EMBL" id="LR738855">
    <property type="protein sequence ID" value="VZH84195.1"/>
    <property type="molecule type" value="Genomic_DNA"/>
</dbReference>
<protein>
    <submittedName>
        <fullName evidence="2">Holin</fullName>
    </submittedName>
</protein>
<sequence>MLSKEFWKDLAERAIKTFAQALLAVLAVGVPIWELDWSGAFGIAATATVMSVLTSIASISVGTQGTASVVSSPARHRKE</sequence>
<keyword evidence="1" id="KW-1133">Transmembrane helix</keyword>
<feature type="transmembrane region" description="Helical" evidence="1">
    <location>
        <begin position="39"/>
        <end position="61"/>
    </location>
</feature>